<dbReference type="Proteomes" id="UP000248706">
    <property type="component" value="Unassembled WGS sequence"/>
</dbReference>
<protein>
    <submittedName>
        <fullName evidence="2">Uncharacterized protein</fullName>
    </submittedName>
</protein>
<organism evidence="2 3">
    <name type="scientific">Thermogemmatispora tikiterensis</name>
    <dbReference type="NCBI Taxonomy" id="1825093"/>
    <lineage>
        <taxon>Bacteria</taxon>
        <taxon>Bacillati</taxon>
        <taxon>Chloroflexota</taxon>
        <taxon>Ktedonobacteria</taxon>
        <taxon>Thermogemmatisporales</taxon>
        <taxon>Thermogemmatisporaceae</taxon>
        <taxon>Thermogemmatispora</taxon>
    </lineage>
</organism>
<evidence type="ECO:0000256" key="1">
    <source>
        <dbReference type="SAM" id="Phobius"/>
    </source>
</evidence>
<keyword evidence="1" id="KW-0472">Membrane</keyword>
<evidence type="ECO:0000313" key="2">
    <source>
        <dbReference type="EMBL" id="RAQ98019.1"/>
    </source>
</evidence>
<comment type="caution">
    <text evidence="2">The sequence shown here is derived from an EMBL/GenBank/DDBJ whole genome shotgun (WGS) entry which is preliminary data.</text>
</comment>
<dbReference type="OrthoDB" id="160689at2"/>
<accession>A0A328VLG7</accession>
<keyword evidence="1" id="KW-0812">Transmembrane</keyword>
<dbReference type="RefSeq" id="WP_112432923.1">
    <property type="nucleotide sequence ID" value="NZ_MCIF01000002.1"/>
</dbReference>
<dbReference type="EMBL" id="MCIF01000002">
    <property type="protein sequence ID" value="RAQ98019.1"/>
    <property type="molecule type" value="Genomic_DNA"/>
</dbReference>
<feature type="transmembrane region" description="Helical" evidence="1">
    <location>
        <begin position="21"/>
        <end position="50"/>
    </location>
</feature>
<proteinExistence type="predicted"/>
<reference evidence="2 3" key="1">
    <citation type="submission" date="2016-08" db="EMBL/GenBank/DDBJ databases">
        <title>Analysis of Carbohydrate Active Enzymes in Thermogemmatispora T81 Reveals Carbohydrate Degradation Ability.</title>
        <authorList>
            <person name="Tomazini A."/>
            <person name="Lal S."/>
            <person name="Stott M."/>
            <person name="Henrissat B."/>
            <person name="Polikarpov I."/>
            <person name="Sparling R."/>
            <person name="Levin D.B."/>
        </authorList>
    </citation>
    <scope>NUCLEOTIDE SEQUENCE [LARGE SCALE GENOMIC DNA]</scope>
    <source>
        <strain evidence="2 3">T81</strain>
    </source>
</reference>
<feature type="transmembrane region" description="Helical" evidence="1">
    <location>
        <begin position="56"/>
        <end position="75"/>
    </location>
</feature>
<evidence type="ECO:0000313" key="3">
    <source>
        <dbReference type="Proteomes" id="UP000248706"/>
    </source>
</evidence>
<keyword evidence="3" id="KW-1185">Reference proteome</keyword>
<keyword evidence="1" id="KW-1133">Transmembrane helix</keyword>
<name>A0A328VLG7_9CHLR</name>
<dbReference type="AlphaFoldDB" id="A0A328VLG7"/>
<sequence length="126" mass="14153">MLQPVNDRRLVVYRYWVRDGELLGCAVHLYLLLGMLVQTVVGVLALIFLLAHQLDLAVPPLVFEIILGNIAPFCWSRYTGVYKVDAAGRPRAFVSHALLPGMTLSNSMGRKRFLKSVERIAEISRS</sequence>
<gene>
    <name evidence="2" type="ORF">A4R35_20940</name>
</gene>